<dbReference type="EMBL" id="BPQO01000004">
    <property type="protein sequence ID" value="GJD87716.1"/>
    <property type="molecule type" value="Genomic_DNA"/>
</dbReference>
<reference evidence="1" key="1">
    <citation type="journal article" date="2016" name="Front. Microbiol.">
        <title>Genome Sequence of the Piezophilic, Mesophilic Sulfate-Reducing Bacterium Desulfovibrio indicus J2T.</title>
        <authorList>
            <person name="Cao J."/>
            <person name="Maignien L."/>
            <person name="Shao Z."/>
            <person name="Alain K."/>
            <person name="Jebbar M."/>
        </authorList>
    </citation>
    <scope>NUCLEOTIDE SEQUENCE</scope>
    <source>
        <strain evidence="1">DSM 16372</strain>
    </source>
</reference>
<proteinExistence type="predicted"/>
<protein>
    <submittedName>
        <fullName evidence="1">Uncharacterized protein</fullName>
    </submittedName>
</protein>
<evidence type="ECO:0000313" key="2">
    <source>
        <dbReference type="Proteomes" id="UP001055247"/>
    </source>
</evidence>
<accession>A0AAV4ZIP1</accession>
<sequence length="332" mass="34289">MGRRQGRATRFRIGDAAAVVSAVPPDALHRLCFGSTAGGGAVRDVLGGADALRLLAADPGLPEVPLAQASDEMDFRLPDALSGDVLLAAVEVLARSEHLAAADAAAARDVVIAPAGERPHLHVHVNVSQRSLGELVRTRLDLPRWWTLPHARISFVNQPDAASWRARIACPGDARLAELAREAVRAFDGALAGEGLLEQTDGARPGGLSTYAIPPHGVLTRIEFARVKGAYWLRSAAALLAAQASRALLDLPGGMASPGPAGPWAWTGSFASRAGTGAGLARLGTWGRPPVSLLEIEGPFDPGRAVAVSLTPRAVGEDAAQAFRAAVAGGAS</sequence>
<organism evidence="1 2">
    <name type="scientific">Methylobacterium hispanicum</name>
    <dbReference type="NCBI Taxonomy" id="270350"/>
    <lineage>
        <taxon>Bacteria</taxon>
        <taxon>Pseudomonadati</taxon>
        <taxon>Pseudomonadota</taxon>
        <taxon>Alphaproteobacteria</taxon>
        <taxon>Hyphomicrobiales</taxon>
        <taxon>Methylobacteriaceae</taxon>
        <taxon>Methylobacterium</taxon>
    </lineage>
</organism>
<keyword evidence="2" id="KW-1185">Reference proteome</keyword>
<reference evidence="1" key="2">
    <citation type="submission" date="2021-08" db="EMBL/GenBank/DDBJ databases">
        <authorList>
            <person name="Tani A."/>
            <person name="Ola A."/>
            <person name="Ogura Y."/>
            <person name="Katsura K."/>
            <person name="Hayashi T."/>
        </authorList>
    </citation>
    <scope>NUCLEOTIDE SEQUENCE</scope>
    <source>
        <strain evidence="1">DSM 16372</strain>
    </source>
</reference>
<evidence type="ECO:0000313" key="1">
    <source>
        <dbReference type="EMBL" id="GJD87716.1"/>
    </source>
</evidence>
<dbReference type="Proteomes" id="UP001055247">
    <property type="component" value="Unassembled WGS sequence"/>
</dbReference>
<name>A0AAV4ZIP1_9HYPH</name>
<comment type="caution">
    <text evidence="1">The sequence shown here is derived from an EMBL/GenBank/DDBJ whole genome shotgun (WGS) entry which is preliminary data.</text>
</comment>
<gene>
    <name evidence="1" type="ORF">BHAOGJBA_1221</name>
</gene>
<dbReference type="AlphaFoldDB" id="A0AAV4ZIP1"/>